<reference evidence="2" key="1">
    <citation type="submission" date="2016-11" db="EMBL/GenBank/DDBJ databases">
        <authorList>
            <person name="Varghese N."/>
            <person name="Submissions S."/>
        </authorList>
    </citation>
    <scope>NUCLEOTIDE SEQUENCE [LARGE SCALE GENOMIC DNA]</scope>
    <source>
        <strain evidence="2">DSM 17539</strain>
    </source>
</reference>
<gene>
    <name evidence="1" type="ORF">SAMN03080594_102356</name>
</gene>
<evidence type="ECO:0000313" key="2">
    <source>
        <dbReference type="Proteomes" id="UP000184406"/>
    </source>
</evidence>
<sequence length="251" mass="29230">MRTYDVELTVFGKVITRKTVDFNTDKELDVGNVFRSDIVIKPHQQGVRISSTVFTSNQDRAYKVALLFIGKMLDVLALKVNTSVFISNIDIRNLIDKNVVRAIIDEEEFKQCFEISRTLNLEHTAFLRALNWYRKGLYTDDPFDKFLAFWNSISVVAGKYHTQNERTRNGIINQIWNCFETLWGNSVSEWPNINNDRWINQHNEIRNNIAHGVIPVEVDYVEDVISRLENVQSVAYSFLKEWSARILHQGI</sequence>
<name>A0A1M4Y875_9FLAO</name>
<dbReference type="AlphaFoldDB" id="A0A1M4Y875"/>
<keyword evidence="2" id="KW-1185">Reference proteome</keyword>
<dbReference type="Proteomes" id="UP000184406">
    <property type="component" value="Unassembled WGS sequence"/>
</dbReference>
<accession>A0A1M4Y875</accession>
<dbReference type="OrthoDB" id="1418816at2"/>
<protein>
    <submittedName>
        <fullName evidence="1">Uncharacterized protein</fullName>
    </submittedName>
</protein>
<proteinExistence type="predicted"/>
<dbReference type="RefSeq" id="WP_072861195.1">
    <property type="nucleotide sequence ID" value="NZ_FQUX01000002.1"/>
</dbReference>
<evidence type="ECO:0000313" key="1">
    <source>
        <dbReference type="EMBL" id="SHF02007.1"/>
    </source>
</evidence>
<organism evidence="1 2">
    <name type="scientific">Arenibacter palladensis</name>
    <dbReference type="NCBI Taxonomy" id="237373"/>
    <lineage>
        <taxon>Bacteria</taxon>
        <taxon>Pseudomonadati</taxon>
        <taxon>Bacteroidota</taxon>
        <taxon>Flavobacteriia</taxon>
        <taxon>Flavobacteriales</taxon>
        <taxon>Flavobacteriaceae</taxon>
        <taxon>Arenibacter</taxon>
    </lineage>
</organism>
<dbReference type="EMBL" id="FQUX01000002">
    <property type="protein sequence ID" value="SHF02007.1"/>
    <property type="molecule type" value="Genomic_DNA"/>
</dbReference>